<reference evidence="1 2" key="1">
    <citation type="submission" date="2024-08" db="EMBL/GenBank/DDBJ databases">
        <title>Whole-genome sequencing of halo(alkali)philic microorganisms from hypersaline lakes.</title>
        <authorList>
            <person name="Sorokin D.Y."/>
            <person name="Merkel A.Y."/>
            <person name="Messina E."/>
            <person name="Yakimov M."/>
        </authorList>
    </citation>
    <scope>NUCLEOTIDE SEQUENCE [LARGE SCALE GENOMIC DNA]</scope>
    <source>
        <strain evidence="1 2">Cl-TMA</strain>
    </source>
</reference>
<evidence type="ECO:0000313" key="1">
    <source>
        <dbReference type="EMBL" id="MFA9461035.1"/>
    </source>
</evidence>
<comment type="caution">
    <text evidence="1">The sequence shown here is derived from an EMBL/GenBank/DDBJ whole genome shotgun (WGS) entry which is preliminary data.</text>
</comment>
<dbReference type="Pfam" id="PF09957">
    <property type="entry name" value="VapB_antitoxin"/>
    <property type="match status" value="1"/>
</dbReference>
<keyword evidence="2" id="KW-1185">Reference proteome</keyword>
<organism evidence="1 2">
    <name type="scientific">Thiohalorhabdus methylotrophus</name>
    <dbReference type="NCBI Taxonomy" id="3242694"/>
    <lineage>
        <taxon>Bacteria</taxon>
        <taxon>Pseudomonadati</taxon>
        <taxon>Pseudomonadota</taxon>
        <taxon>Gammaproteobacteria</taxon>
        <taxon>Thiohalorhabdales</taxon>
        <taxon>Thiohalorhabdaceae</taxon>
        <taxon>Thiohalorhabdus</taxon>
    </lineage>
</organism>
<sequence length="69" mass="7997">MRTSIELDEELLEAAFRYAPVKTKRELVDLALRELLEHHRRKDLRELRGQGGIAPDYDHKALRERGGSA</sequence>
<dbReference type="Proteomes" id="UP001575181">
    <property type="component" value="Unassembled WGS sequence"/>
</dbReference>
<accession>A0ABV4TUN1</accession>
<protein>
    <submittedName>
        <fullName evidence="1">Type II toxin-antitoxin system VapB family antitoxin</fullName>
    </submittedName>
</protein>
<dbReference type="InterPro" id="IPR019239">
    <property type="entry name" value="VapB_antitoxin"/>
</dbReference>
<gene>
    <name evidence="1" type="ORF">ACERLL_09390</name>
</gene>
<proteinExistence type="predicted"/>
<name>A0ABV4TUN1_9GAMM</name>
<dbReference type="EMBL" id="JBGUAW010000006">
    <property type="protein sequence ID" value="MFA9461035.1"/>
    <property type="molecule type" value="Genomic_DNA"/>
</dbReference>
<dbReference type="RefSeq" id="WP_373655823.1">
    <property type="nucleotide sequence ID" value="NZ_JBGUAW010000006.1"/>
</dbReference>
<evidence type="ECO:0000313" key="2">
    <source>
        <dbReference type="Proteomes" id="UP001575181"/>
    </source>
</evidence>